<name>A0A0A9FCD1_ARUDO</name>
<dbReference type="AlphaFoldDB" id="A0A0A9FCD1"/>
<dbReference type="EMBL" id="GBRH01190100">
    <property type="protein sequence ID" value="JAE07796.1"/>
    <property type="molecule type" value="Transcribed_RNA"/>
</dbReference>
<accession>A0A0A9FCD1</accession>
<sequence length="47" mass="5208">MLSISELSITQDLKCVANINNECAVQIVHGEPLSVLHDLKALHIFHL</sequence>
<reference evidence="1" key="1">
    <citation type="submission" date="2014-09" db="EMBL/GenBank/DDBJ databases">
        <authorList>
            <person name="Magalhaes I.L.F."/>
            <person name="Oliveira U."/>
            <person name="Santos F.R."/>
            <person name="Vidigal T.H.D.A."/>
            <person name="Brescovit A.D."/>
            <person name="Santos A.J."/>
        </authorList>
    </citation>
    <scope>NUCLEOTIDE SEQUENCE</scope>
    <source>
        <tissue evidence="1">Shoot tissue taken approximately 20 cm above the soil surface</tissue>
    </source>
</reference>
<proteinExistence type="predicted"/>
<organism evidence="1">
    <name type="scientific">Arundo donax</name>
    <name type="common">Giant reed</name>
    <name type="synonym">Donax arundinaceus</name>
    <dbReference type="NCBI Taxonomy" id="35708"/>
    <lineage>
        <taxon>Eukaryota</taxon>
        <taxon>Viridiplantae</taxon>
        <taxon>Streptophyta</taxon>
        <taxon>Embryophyta</taxon>
        <taxon>Tracheophyta</taxon>
        <taxon>Spermatophyta</taxon>
        <taxon>Magnoliopsida</taxon>
        <taxon>Liliopsida</taxon>
        <taxon>Poales</taxon>
        <taxon>Poaceae</taxon>
        <taxon>PACMAD clade</taxon>
        <taxon>Arundinoideae</taxon>
        <taxon>Arundineae</taxon>
        <taxon>Arundo</taxon>
    </lineage>
</organism>
<evidence type="ECO:0000313" key="1">
    <source>
        <dbReference type="EMBL" id="JAE07796.1"/>
    </source>
</evidence>
<protein>
    <submittedName>
        <fullName evidence="1">Uncharacterized protein</fullName>
    </submittedName>
</protein>
<reference evidence="1" key="2">
    <citation type="journal article" date="2015" name="Data Brief">
        <title>Shoot transcriptome of the giant reed, Arundo donax.</title>
        <authorList>
            <person name="Barrero R.A."/>
            <person name="Guerrero F.D."/>
            <person name="Moolhuijzen P."/>
            <person name="Goolsby J.A."/>
            <person name="Tidwell J."/>
            <person name="Bellgard S.E."/>
            <person name="Bellgard M.I."/>
        </authorList>
    </citation>
    <scope>NUCLEOTIDE SEQUENCE</scope>
    <source>
        <tissue evidence="1">Shoot tissue taken approximately 20 cm above the soil surface</tissue>
    </source>
</reference>